<sequence length="827" mass="86583">MPIGIARLRRLIVSLAVLLIAVLALFFLYARHKAHQLIRDLPGKLGVDVTRSSDGFTYSQSVKGQTAFTIHASNAVQYTGGSSATLHNVVITLYGAHGDRNDRITGSEFNYDQKAGVVTAKGEVQIDLQGATGANAAANSGTSQQANAPSESSKLDPGTIHVKTSGLIFNQNTQLATTTQYVEFTTAKGAGHSTGATYDVQKGLLVLDSSVELTSNRDGEPIAVHASHLEFLRNSLQAFLLKPISDYQSERTSADQAIVYFRKDGSAEHIDSQGHVHLVTNDGRDLTAGKAKVLLDVHSQPTRADVGGGLNFISHQQGADNTSQQMHGIAVEATLEFASGGTLHHAQARDAVSFVDQQNGLSDDPGGSSTRELRAPQVDIDFLPPSKDDAQSRSIANQVLASGGATAVLHTIRTKGPSQNTTIKGDQLLASLRDGHAITSLHGAGHTSVVDASPNGANSVTSGDTLQVNFATPGSRPASSAKQNPTAAAGLDTAHIQSVIQEGNVVIIQTPAAKPDHPATPTRATALRADYDAATQILRLQGSPRVNDASTDLTGDEIAYHRDSGVADVTGNVKATYAQAKPAANPGAGPAVSTGAVGLGSQGPRHVVSNSATLDQGHGKAIFRGQARLWQGPNSVAAPIIEVQRTPETLKAYGESSTSAAVTTVMTSTAGPQHQSNVFRVHSQNLIYADAEHKAVFTGAVTAEDASGTIHSDQIEAFLATPNPPTNPSVKPEHPSAESGQSRIERIVATGHIVLQQPGRRGLGERLIYTSQDGKFVLTGTSATPPRLYDQIHGNVSGEALIFNSQDDSVSVTGGQARTVTNTRTAK</sequence>
<dbReference type="KEGG" id="abas:ACPOL_2445"/>
<dbReference type="Pfam" id="PF06835">
    <property type="entry name" value="LptC"/>
    <property type="match status" value="1"/>
</dbReference>
<dbReference type="OrthoDB" id="102574at2"/>
<protein>
    <recommendedName>
        <fullName evidence="4">Organic solvent tolerance-like N-terminal domain-containing protein</fullName>
    </recommendedName>
</protein>
<evidence type="ECO:0000313" key="5">
    <source>
        <dbReference type="EMBL" id="AXC11767.1"/>
    </source>
</evidence>
<evidence type="ECO:0000256" key="2">
    <source>
        <dbReference type="SAM" id="MobiDB-lite"/>
    </source>
</evidence>
<feature type="transmembrane region" description="Helical" evidence="3">
    <location>
        <begin position="12"/>
        <end position="30"/>
    </location>
</feature>
<dbReference type="Gene3D" id="2.60.450.10">
    <property type="entry name" value="Lipopolysaccharide (LPS) transport protein A like domain"/>
    <property type="match status" value="4"/>
</dbReference>
<dbReference type="GO" id="GO:0015920">
    <property type="term" value="P:lipopolysaccharide transport"/>
    <property type="evidence" value="ECO:0007669"/>
    <property type="project" value="TreeGrafter"/>
</dbReference>
<organism evidence="5 6">
    <name type="scientific">Acidisarcina polymorpha</name>
    <dbReference type="NCBI Taxonomy" id="2211140"/>
    <lineage>
        <taxon>Bacteria</taxon>
        <taxon>Pseudomonadati</taxon>
        <taxon>Acidobacteriota</taxon>
        <taxon>Terriglobia</taxon>
        <taxon>Terriglobales</taxon>
        <taxon>Acidobacteriaceae</taxon>
        <taxon>Acidisarcina</taxon>
    </lineage>
</organism>
<reference evidence="5 6" key="1">
    <citation type="journal article" date="2018" name="Front. Microbiol.">
        <title>Hydrolytic Capabilities as a Key to Environmental Success: Chitinolytic and Cellulolytic Acidobacteria From Acidic Sub-arctic Soils and Boreal Peatlands.</title>
        <authorList>
            <person name="Belova S.E."/>
            <person name="Ravin N.V."/>
            <person name="Pankratov T.A."/>
            <person name="Rakitin A.L."/>
            <person name="Ivanova A.A."/>
            <person name="Beletsky A.V."/>
            <person name="Mardanov A.V."/>
            <person name="Sinninghe Damste J.S."/>
            <person name="Dedysh S.N."/>
        </authorList>
    </citation>
    <scope>NUCLEOTIDE SEQUENCE [LARGE SCALE GENOMIC DNA]</scope>
    <source>
        <strain evidence="5 6">SBC82</strain>
    </source>
</reference>
<evidence type="ECO:0000256" key="3">
    <source>
        <dbReference type="SAM" id="Phobius"/>
    </source>
</evidence>
<feature type="domain" description="Organic solvent tolerance-like N-terminal" evidence="4">
    <location>
        <begin position="509"/>
        <end position="565"/>
    </location>
</feature>
<evidence type="ECO:0000313" key="6">
    <source>
        <dbReference type="Proteomes" id="UP000253606"/>
    </source>
</evidence>
<dbReference type="InterPro" id="IPR010664">
    <property type="entry name" value="LipoPS_assembly_LptC-rel"/>
</dbReference>
<dbReference type="GO" id="GO:0009279">
    <property type="term" value="C:cell outer membrane"/>
    <property type="evidence" value="ECO:0007669"/>
    <property type="project" value="TreeGrafter"/>
</dbReference>
<keyword evidence="3" id="KW-0812">Transmembrane</keyword>
<evidence type="ECO:0000259" key="4">
    <source>
        <dbReference type="Pfam" id="PF03968"/>
    </source>
</evidence>
<accession>A0A2Z5FZ49</accession>
<keyword evidence="1" id="KW-0732">Signal</keyword>
<dbReference type="Proteomes" id="UP000253606">
    <property type="component" value="Chromosome"/>
</dbReference>
<feature type="region of interest" description="Disordered" evidence="2">
    <location>
        <begin position="135"/>
        <end position="156"/>
    </location>
</feature>
<evidence type="ECO:0000256" key="1">
    <source>
        <dbReference type="ARBA" id="ARBA00022729"/>
    </source>
</evidence>
<dbReference type="InterPro" id="IPR005653">
    <property type="entry name" value="OstA-like_N"/>
</dbReference>
<feature type="domain" description="Organic solvent tolerance-like N-terminal" evidence="4">
    <location>
        <begin position="681"/>
        <end position="806"/>
    </location>
</feature>
<feature type="compositionally biased region" description="Low complexity" evidence="2">
    <location>
        <begin position="135"/>
        <end position="148"/>
    </location>
</feature>
<gene>
    <name evidence="5" type="ORF">ACPOL_2445</name>
</gene>
<dbReference type="EMBL" id="CP030840">
    <property type="protein sequence ID" value="AXC11767.1"/>
    <property type="molecule type" value="Genomic_DNA"/>
</dbReference>
<dbReference type="AlphaFoldDB" id="A0A2Z5FZ49"/>
<dbReference type="Pfam" id="PF03968">
    <property type="entry name" value="LptD_N"/>
    <property type="match status" value="2"/>
</dbReference>
<proteinExistence type="predicted"/>
<dbReference type="InterPro" id="IPR052037">
    <property type="entry name" value="LPS_export_LptA"/>
</dbReference>
<keyword evidence="3" id="KW-1133">Transmembrane helix</keyword>
<keyword evidence="6" id="KW-1185">Reference proteome</keyword>
<dbReference type="GO" id="GO:0017089">
    <property type="term" value="F:glycolipid transfer activity"/>
    <property type="evidence" value="ECO:0007669"/>
    <property type="project" value="TreeGrafter"/>
</dbReference>
<dbReference type="RefSeq" id="WP_114207151.1">
    <property type="nucleotide sequence ID" value="NZ_CP030840.1"/>
</dbReference>
<keyword evidence="3" id="KW-0472">Membrane</keyword>
<dbReference type="PANTHER" id="PTHR36504:SF1">
    <property type="entry name" value="LIPOPOLYSACCHARIDE EXPORT SYSTEM PROTEIN LPTA"/>
    <property type="match status" value="1"/>
</dbReference>
<dbReference type="GO" id="GO:0030288">
    <property type="term" value="C:outer membrane-bounded periplasmic space"/>
    <property type="evidence" value="ECO:0007669"/>
    <property type="project" value="TreeGrafter"/>
</dbReference>
<dbReference type="PANTHER" id="PTHR36504">
    <property type="entry name" value="LIPOPOLYSACCHARIDE EXPORT SYSTEM PROTEIN LPTA"/>
    <property type="match status" value="1"/>
</dbReference>
<name>A0A2Z5FZ49_9BACT</name>